<feature type="domain" description="C2H2-type" evidence="13">
    <location>
        <begin position="801"/>
        <end position="830"/>
    </location>
</feature>
<dbReference type="PROSITE" id="PS00028">
    <property type="entry name" value="ZINC_FINGER_C2H2_1"/>
    <property type="match status" value="11"/>
</dbReference>
<keyword evidence="5 11" id="KW-0863">Zinc-finger</keyword>
<evidence type="ECO:0000256" key="1">
    <source>
        <dbReference type="ARBA" id="ARBA00004123"/>
    </source>
</evidence>
<dbReference type="Pfam" id="PF12171">
    <property type="entry name" value="zf-C2H2_jaz"/>
    <property type="match status" value="1"/>
</dbReference>
<dbReference type="InterPro" id="IPR013087">
    <property type="entry name" value="Znf_C2H2_type"/>
</dbReference>
<sequence>METDDDLDTHICLSCQLPIIGLDNYVFHKKHECSAKKRKHVHAGNLSQPVSDAFSQVTAAQGDINGADGTALQILQNQRMASLQVTPGQLTPVICQAMNLQLSPVASQAMTLLTKTLTTTVATRGLNSGTAGSYSAVNPNMVLNTVTTPVNDTGHGLGVSETDEVSGISGNLSTTTPSIMGFLSTLELQCRSHPSPGKLGSSATDALDDQNSGLESRVPDGLKLANLLNDLNFDSDSEGFDMPSDAEDFLNFTEEDYHELGAQYVTGSSGGKGKFMGEGKGHGKGKSKGKSEYFHTSGKNKKGSIPGKWRPGERSGGKLASAGRWMSIGKRHYEEMSSDGEQAEQESAPENALAAQEQDAPAVSNNGDGISQQQDNLEVDTKQATVGDSCLPKSSEDVTLDMTSKTMDSMEATAVDVLLKINSNIQEPVQDHTYDGTGAPPQEGQDHTYDTVSSDRGVIAPLKCEPCDRLFKNALALHSHMRSSQHKAVAAGLPIIKPCKNTDKQFHVECGGCQRSFNNKYNYARHLVSALHLKRSRSSLLHLDPAFQRLLLPLKLFQCRICLFYCNTHTDLLNHMSSNGHNGKIDELVGPMTCTRCKFNSRSRREIYEHFTTQDHMKTISNSDRPCLLREVRHNLPCVHCSKVFHSATKLQQHYNTQHPIKQEKCKGVPKQTFCDVCKRNFSTHHNWVQHVRRKHKQNGEDFRCNICNTKNFADQSYLDHHYKSRKHLDNVLKASTVMSKDMKSSITEAERRRGRGRPPLNKAESRKVFKCKECEYSSTVYTDLRPHYIELHSKNIVHDFLCETCGFDFDTQAKLDKHFQSRKHLQTEREAKEVNHQAIICSTCNHKFYTKDRFSLHLLSHKPIGHDLPQGRKGLNKLKGVPEKFHKFVMKLPSGHTKDVQCPECKEWCKCNNIVPHIRGKHGDPNELPYRCNFCPKSFPSSASLYRHHKAHLGMKSFACKICSKAYRSRSDLETHELVIHSSELNIVAKFQCFFCGESFMQRNRLNIHLKKKHEKERAYPCRWPGCHRQFIYRSEYNQHMRVHTGERPFLCDLCGYSTKTKVQLRRHEKSHTGESNYKCKYCTYSASHSWGLRRHMRIHSGVKPYKCPHCDYRCNCHTNLRHHIITSKRHPGRYLYHCKECTFATNRGTEFQQHCIELHSIPPEKVENVAEYCGVYLPQDDTRDVLEGSQILPVPERKPRTQKNSLFVSTERGSASCIQDLLSLDIQDQKTFAPEHQVIGNGISVKTEQTQQEPMEIMPQVHQIVFQQQTGDEEKQGQESQGAFIPQIVTSHEVIANNNDGVIHRELHPLGEHEVTHIPFNADLTHLLAQQEGIEHTAAVVELRMEDDYTFTATRSGQSLQIIGQDNKPVQFYYA</sequence>
<evidence type="ECO:0000259" key="13">
    <source>
        <dbReference type="PROSITE" id="PS50157"/>
    </source>
</evidence>
<reference evidence="14" key="1">
    <citation type="journal article" date="2023" name="Mol. Biol. Evol.">
        <title>Third-Generation Sequencing Reveals the Adaptive Role of the Epigenome in Three Deep-Sea Polychaetes.</title>
        <authorList>
            <person name="Perez M."/>
            <person name="Aroh O."/>
            <person name="Sun Y."/>
            <person name="Lan Y."/>
            <person name="Juniper S.K."/>
            <person name="Young C.R."/>
            <person name="Angers B."/>
            <person name="Qian P.Y."/>
        </authorList>
    </citation>
    <scope>NUCLEOTIDE SEQUENCE</scope>
    <source>
        <strain evidence="14">P08H-3</strain>
    </source>
</reference>
<comment type="similarity">
    <text evidence="2">Belongs to the krueppel C2H2-type zinc-finger protein family.</text>
</comment>
<feature type="region of interest" description="Disordered" evidence="12">
    <location>
        <begin position="273"/>
        <end position="372"/>
    </location>
</feature>
<feature type="compositionally biased region" description="Basic and acidic residues" evidence="12">
    <location>
        <begin position="743"/>
        <end position="752"/>
    </location>
</feature>
<dbReference type="SMART" id="SM00355">
    <property type="entry name" value="ZnF_C2H2"/>
    <property type="match status" value="19"/>
</dbReference>
<evidence type="ECO:0000256" key="2">
    <source>
        <dbReference type="ARBA" id="ARBA00006991"/>
    </source>
</evidence>
<keyword evidence="9" id="KW-0804">Transcription</keyword>
<dbReference type="GO" id="GO:0005634">
    <property type="term" value="C:nucleus"/>
    <property type="evidence" value="ECO:0007669"/>
    <property type="project" value="UniProtKB-SubCell"/>
</dbReference>
<dbReference type="PROSITE" id="PS50157">
    <property type="entry name" value="ZINC_FINGER_C2H2_2"/>
    <property type="match status" value="9"/>
</dbReference>
<dbReference type="Proteomes" id="UP001208570">
    <property type="component" value="Unassembled WGS sequence"/>
</dbReference>
<feature type="domain" description="C2H2-type" evidence="13">
    <location>
        <begin position="462"/>
        <end position="486"/>
    </location>
</feature>
<feature type="domain" description="C2H2-type" evidence="13">
    <location>
        <begin position="1021"/>
        <end position="1050"/>
    </location>
</feature>
<evidence type="ECO:0000256" key="3">
    <source>
        <dbReference type="ARBA" id="ARBA00022723"/>
    </source>
</evidence>
<feature type="compositionally biased region" description="Polar residues" evidence="12">
    <location>
        <begin position="201"/>
        <end position="214"/>
    </location>
</feature>
<evidence type="ECO:0000256" key="7">
    <source>
        <dbReference type="ARBA" id="ARBA00023015"/>
    </source>
</evidence>
<keyword evidence="4" id="KW-0677">Repeat</keyword>
<evidence type="ECO:0000256" key="12">
    <source>
        <dbReference type="SAM" id="MobiDB-lite"/>
    </source>
</evidence>
<evidence type="ECO:0000256" key="10">
    <source>
        <dbReference type="ARBA" id="ARBA00023242"/>
    </source>
</evidence>
<gene>
    <name evidence="14" type="ORF">LSH36_101g02022</name>
</gene>
<evidence type="ECO:0000256" key="8">
    <source>
        <dbReference type="ARBA" id="ARBA00023125"/>
    </source>
</evidence>
<evidence type="ECO:0000256" key="9">
    <source>
        <dbReference type="ARBA" id="ARBA00023163"/>
    </source>
</evidence>
<dbReference type="EMBL" id="JAODUP010000101">
    <property type="protein sequence ID" value="KAK2162242.1"/>
    <property type="molecule type" value="Genomic_DNA"/>
</dbReference>
<evidence type="ECO:0000256" key="4">
    <source>
        <dbReference type="ARBA" id="ARBA00022737"/>
    </source>
</evidence>
<keyword evidence="10" id="KW-0539">Nucleus</keyword>
<dbReference type="InterPro" id="IPR003604">
    <property type="entry name" value="Matrin/U1-like-C_Znf_C2H2"/>
</dbReference>
<evidence type="ECO:0000256" key="11">
    <source>
        <dbReference type="PROSITE-ProRule" id="PRU00042"/>
    </source>
</evidence>
<feature type="domain" description="C2H2-type" evidence="13">
    <location>
        <begin position="1079"/>
        <end position="1106"/>
    </location>
</feature>
<organism evidence="14 15">
    <name type="scientific">Paralvinella palmiformis</name>
    <dbReference type="NCBI Taxonomy" id="53620"/>
    <lineage>
        <taxon>Eukaryota</taxon>
        <taxon>Metazoa</taxon>
        <taxon>Spiralia</taxon>
        <taxon>Lophotrochozoa</taxon>
        <taxon>Annelida</taxon>
        <taxon>Polychaeta</taxon>
        <taxon>Sedentaria</taxon>
        <taxon>Canalipalpata</taxon>
        <taxon>Terebellida</taxon>
        <taxon>Terebelliformia</taxon>
        <taxon>Alvinellidae</taxon>
        <taxon>Paralvinella</taxon>
    </lineage>
</organism>
<dbReference type="InterPro" id="IPR050527">
    <property type="entry name" value="Snail/Krueppel_Znf"/>
</dbReference>
<dbReference type="SMART" id="SM00451">
    <property type="entry name" value="ZnF_U1"/>
    <property type="match status" value="5"/>
</dbReference>
<name>A0AAD9K054_9ANNE</name>
<accession>A0AAD9K054</accession>
<proteinExistence type="inferred from homology"/>
<keyword evidence="8" id="KW-0238">DNA-binding</keyword>
<dbReference type="InterPro" id="IPR022755">
    <property type="entry name" value="Znf_C2H2_jaz"/>
</dbReference>
<comment type="subcellular location">
    <subcellularLocation>
        <location evidence="1">Nucleus</location>
    </subcellularLocation>
</comment>
<feature type="domain" description="C2H2-type" evidence="13">
    <location>
        <begin position="959"/>
        <end position="987"/>
    </location>
</feature>
<dbReference type="FunFam" id="3.30.160.60:FF:000100">
    <property type="entry name" value="Zinc finger 45-like"/>
    <property type="match status" value="1"/>
</dbReference>
<feature type="domain" description="C2H2-type" evidence="13">
    <location>
        <begin position="931"/>
        <end position="958"/>
    </location>
</feature>
<keyword evidence="3" id="KW-0479">Metal-binding</keyword>
<dbReference type="PANTHER" id="PTHR24388:SF102">
    <property type="entry name" value="ZINC FINGER PROTEIN 407"/>
    <property type="match status" value="1"/>
</dbReference>
<dbReference type="InterPro" id="IPR036236">
    <property type="entry name" value="Znf_C2H2_sf"/>
</dbReference>
<dbReference type="GO" id="GO:0000978">
    <property type="term" value="F:RNA polymerase II cis-regulatory region sequence-specific DNA binding"/>
    <property type="evidence" value="ECO:0007669"/>
    <property type="project" value="TreeGrafter"/>
</dbReference>
<evidence type="ECO:0000256" key="6">
    <source>
        <dbReference type="ARBA" id="ARBA00022833"/>
    </source>
</evidence>
<keyword evidence="7" id="KW-0805">Transcription regulation</keyword>
<feature type="region of interest" description="Disordered" evidence="12">
    <location>
        <begin position="743"/>
        <end position="762"/>
    </location>
</feature>
<feature type="domain" description="C2H2-type" evidence="13">
    <location>
        <begin position="992"/>
        <end position="1020"/>
    </location>
</feature>
<keyword evidence="15" id="KW-1185">Reference proteome</keyword>
<evidence type="ECO:0000256" key="5">
    <source>
        <dbReference type="ARBA" id="ARBA00022771"/>
    </source>
</evidence>
<dbReference type="FunFam" id="3.30.160.60:FF:001370">
    <property type="entry name" value="Zinc finger protein"/>
    <property type="match status" value="1"/>
</dbReference>
<dbReference type="Pfam" id="PF00096">
    <property type="entry name" value="zf-C2H2"/>
    <property type="match status" value="4"/>
</dbReference>
<dbReference type="GO" id="GO:0008270">
    <property type="term" value="F:zinc ion binding"/>
    <property type="evidence" value="ECO:0007669"/>
    <property type="project" value="UniProtKB-KW"/>
</dbReference>
<dbReference type="PANTHER" id="PTHR24388">
    <property type="entry name" value="ZINC FINGER PROTEIN"/>
    <property type="match status" value="1"/>
</dbReference>
<dbReference type="GO" id="GO:0000981">
    <property type="term" value="F:DNA-binding transcription factor activity, RNA polymerase II-specific"/>
    <property type="evidence" value="ECO:0007669"/>
    <property type="project" value="TreeGrafter"/>
</dbReference>
<keyword evidence="6" id="KW-0862">Zinc</keyword>
<evidence type="ECO:0000313" key="14">
    <source>
        <dbReference type="EMBL" id="KAK2162242.1"/>
    </source>
</evidence>
<protein>
    <recommendedName>
        <fullName evidence="13">C2H2-type domain-containing protein</fullName>
    </recommendedName>
</protein>
<evidence type="ECO:0000313" key="15">
    <source>
        <dbReference type="Proteomes" id="UP001208570"/>
    </source>
</evidence>
<comment type="caution">
    <text evidence="14">The sequence shown here is derived from an EMBL/GenBank/DDBJ whole genome shotgun (WGS) entry which is preliminary data.</text>
</comment>
<feature type="domain" description="C2H2-type" evidence="13">
    <location>
        <begin position="1051"/>
        <end position="1078"/>
    </location>
</feature>
<feature type="domain" description="C2H2-type" evidence="13">
    <location>
        <begin position="636"/>
        <end position="664"/>
    </location>
</feature>
<dbReference type="SUPFAM" id="SSF57667">
    <property type="entry name" value="beta-beta-alpha zinc fingers"/>
    <property type="match status" value="7"/>
</dbReference>
<dbReference type="Gene3D" id="3.30.160.60">
    <property type="entry name" value="Classic Zinc Finger"/>
    <property type="match status" value="9"/>
</dbReference>
<feature type="compositionally biased region" description="Polar residues" evidence="12">
    <location>
        <begin position="363"/>
        <end position="372"/>
    </location>
</feature>
<feature type="region of interest" description="Disordered" evidence="12">
    <location>
        <begin position="194"/>
        <end position="214"/>
    </location>
</feature>